<dbReference type="SMART" id="SM00671">
    <property type="entry name" value="SEL1"/>
    <property type="match status" value="3"/>
</dbReference>
<keyword evidence="1" id="KW-0175">Coiled coil</keyword>
<sequence length="367" mass="43227">MNVQRILDEKIKNYTQNNGQKLIEQTLWNNSTVVYTIEDKQNMEMSLIAIYLEKEKAYLKDTIEKICEDSKKTEYLVKCNQWTTEKLNEGQIIVIETEKITTLIEMALDENITLADNTEEEKKIWLCNLMENVTECVEYIIKKYPGFNIYINNEEICVNEVGQGKILLFDLINNEIKTNNEAYEIVTIFKQVANGMNIKFSIKIQEQKIENLRKECLEYIERHKRKNEKDKKIYKENIKKANNGNKESEFVIGYLYENGRGVPQNINEAVKWYRKSAKKKYTKALNNLAYLYQNGNGVEKDIRKAEELLKMSAKQGDNVACLNLGILYQTNNEINMENAKFWYKKAMNKGNEVAERMYKRIREKENL</sequence>
<dbReference type="Pfam" id="PF08238">
    <property type="entry name" value="Sel1"/>
    <property type="match status" value="3"/>
</dbReference>
<dbReference type="EMBL" id="JAODBU010000003">
    <property type="protein sequence ID" value="MCT7398030.1"/>
    <property type="molecule type" value="Genomic_DNA"/>
</dbReference>
<dbReference type="PANTHER" id="PTHR43628:SF1">
    <property type="entry name" value="CHITIN SYNTHASE REGULATORY FACTOR 2-RELATED"/>
    <property type="match status" value="1"/>
</dbReference>
<dbReference type="InterPro" id="IPR052945">
    <property type="entry name" value="Mitotic_Regulator"/>
</dbReference>
<evidence type="ECO:0000256" key="1">
    <source>
        <dbReference type="SAM" id="Coils"/>
    </source>
</evidence>
<protein>
    <submittedName>
        <fullName evidence="2">Sel1 repeat family protein</fullName>
    </submittedName>
</protein>
<evidence type="ECO:0000313" key="2">
    <source>
        <dbReference type="EMBL" id="MCT7398030.1"/>
    </source>
</evidence>
<name>A0ABT2LXV3_9FIRM</name>
<dbReference type="PANTHER" id="PTHR43628">
    <property type="entry name" value="ACTIVATOR OF C KINASE PROTEIN 1-RELATED"/>
    <property type="match status" value="1"/>
</dbReference>
<evidence type="ECO:0000313" key="3">
    <source>
        <dbReference type="Proteomes" id="UP001431199"/>
    </source>
</evidence>
<proteinExistence type="predicted"/>
<gene>
    <name evidence="2" type="ORF">N5B56_02860</name>
</gene>
<dbReference type="SUPFAM" id="SSF81901">
    <property type="entry name" value="HCP-like"/>
    <property type="match status" value="1"/>
</dbReference>
<dbReference type="InterPro" id="IPR006597">
    <property type="entry name" value="Sel1-like"/>
</dbReference>
<dbReference type="Gene3D" id="1.25.40.10">
    <property type="entry name" value="Tetratricopeptide repeat domain"/>
    <property type="match status" value="1"/>
</dbReference>
<organism evidence="2 3">
    <name type="scientific">Eubacterium album</name>
    <dbReference type="NCBI Taxonomy" id="2978477"/>
    <lineage>
        <taxon>Bacteria</taxon>
        <taxon>Bacillati</taxon>
        <taxon>Bacillota</taxon>
        <taxon>Clostridia</taxon>
        <taxon>Eubacteriales</taxon>
        <taxon>Eubacteriaceae</taxon>
        <taxon>Eubacterium</taxon>
    </lineage>
</organism>
<dbReference type="RefSeq" id="WP_260978347.1">
    <property type="nucleotide sequence ID" value="NZ_JAODBU010000003.1"/>
</dbReference>
<keyword evidence="3" id="KW-1185">Reference proteome</keyword>
<dbReference type="InterPro" id="IPR011990">
    <property type="entry name" value="TPR-like_helical_dom_sf"/>
</dbReference>
<reference evidence="2" key="1">
    <citation type="submission" date="2022-09" db="EMBL/GenBank/DDBJ databases">
        <title>Eubacterium sp. LFL-14 isolated from human feces.</title>
        <authorList>
            <person name="Liu F."/>
        </authorList>
    </citation>
    <scope>NUCLEOTIDE SEQUENCE</scope>
    <source>
        <strain evidence="2">LFL-14</strain>
    </source>
</reference>
<feature type="coiled-coil region" evidence="1">
    <location>
        <begin position="202"/>
        <end position="229"/>
    </location>
</feature>
<comment type="caution">
    <text evidence="2">The sequence shown here is derived from an EMBL/GenBank/DDBJ whole genome shotgun (WGS) entry which is preliminary data.</text>
</comment>
<accession>A0ABT2LXV3</accession>
<dbReference type="Proteomes" id="UP001431199">
    <property type="component" value="Unassembled WGS sequence"/>
</dbReference>